<dbReference type="EMBL" id="SHNP01000005">
    <property type="protein sequence ID" value="MCX2974714.1"/>
    <property type="molecule type" value="Genomic_DNA"/>
</dbReference>
<dbReference type="SUPFAM" id="SSF56801">
    <property type="entry name" value="Acetyl-CoA synthetase-like"/>
    <property type="match status" value="1"/>
</dbReference>
<proteinExistence type="predicted"/>
<dbReference type="Gene3D" id="3.40.50.12780">
    <property type="entry name" value="N-terminal domain of ligase-like"/>
    <property type="match status" value="1"/>
</dbReference>
<dbReference type="InterPro" id="IPR000873">
    <property type="entry name" value="AMP-dep_synth/lig_dom"/>
</dbReference>
<dbReference type="CDD" id="cd04433">
    <property type="entry name" value="AFD_class_I"/>
    <property type="match status" value="1"/>
</dbReference>
<dbReference type="Proteomes" id="UP001143307">
    <property type="component" value="Unassembled WGS sequence"/>
</dbReference>
<organism evidence="3 4">
    <name type="scientific">Candidatus Seongchinamella marina</name>
    <dbReference type="NCBI Taxonomy" id="2518990"/>
    <lineage>
        <taxon>Bacteria</taxon>
        <taxon>Pseudomonadati</taxon>
        <taxon>Pseudomonadota</taxon>
        <taxon>Gammaproteobacteria</taxon>
        <taxon>Cellvibrionales</taxon>
        <taxon>Halieaceae</taxon>
        <taxon>Seongchinamella</taxon>
    </lineage>
</organism>
<dbReference type="RefSeq" id="WP_279253443.1">
    <property type="nucleotide sequence ID" value="NZ_SHNP01000005.1"/>
</dbReference>
<evidence type="ECO:0000313" key="4">
    <source>
        <dbReference type="Proteomes" id="UP001143307"/>
    </source>
</evidence>
<keyword evidence="4" id="KW-1185">Reference proteome</keyword>
<protein>
    <submittedName>
        <fullName evidence="3">Long-chain fatty acid--CoA ligase</fullName>
    </submittedName>
</protein>
<dbReference type="InterPro" id="IPR042099">
    <property type="entry name" value="ANL_N_sf"/>
</dbReference>
<evidence type="ECO:0000259" key="1">
    <source>
        <dbReference type="Pfam" id="PF00501"/>
    </source>
</evidence>
<feature type="domain" description="AMP-dependent synthetase/ligase" evidence="1">
    <location>
        <begin position="9"/>
        <end position="318"/>
    </location>
</feature>
<name>A0ABT3SZL1_9GAMM</name>
<keyword evidence="3" id="KW-0436">Ligase</keyword>
<dbReference type="PANTHER" id="PTHR43201:SF32">
    <property type="entry name" value="2-SUCCINYLBENZOATE--COA LIGASE, CHLOROPLASTIC_PEROXISOMAL"/>
    <property type="match status" value="1"/>
</dbReference>
<accession>A0ABT3SZL1</accession>
<dbReference type="Pfam" id="PF13193">
    <property type="entry name" value="AMP-binding_C"/>
    <property type="match status" value="1"/>
</dbReference>
<dbReference type="GO" id="GO:0016874">
    <property type="term" value="F:ligase activity"/>
    <property type="evidence" value="ECO:0007669"/>
    <property type="project" value="UniProtKB-KW"/>
</dbReference>
<dbReference type="Gene3D" id="3.30.300.30">
    <property type="match status" value="1"/>
</dbReference>
<reference evidence="3" key="1">
    <citation type="submission" date="2019-02" db="EMBL/GenBank/DDBJ databases">
        <authorList>
            <person name="Li S.-H."/>
        </authorList>
    </citation>
    <scope>NUCLEOTIDE SEQUENCE</scope>
    <source>
        <strain evidence="3">IMCC8485</strain>
    </source>
</reference>
<dbReference type="Pfam" id="PF00501">
    <property type="entry name" value="AMP-binding"/>
    <property type="match status" value="1"/>
</dbReference>
<evidence type="ECO:0000313" key="3">
    <source>
        <dbReference type="EMBL" id="MCX2974714.1"/>
    </source>
</evidence>
<dbReference type="InterPro" id="IPR020845">
    <property type="entry name" value="AMP-binding_CS"/>
</dbReference>
<sequence>MIASRLNAALQKNAQRPFLITSKIQWNYAQAHQATGQLVLTLRESGARRLACYLPDSPELVLLVVAAASAGLPLAIMNRDYNHEQVSALTAELDIDLLFTDTPLPASLSCRQLAMPAADSYVTIQDAALVELPELDAELLIFTSGTTGQPRCVRYQWSDLLAQVSDRPSQDDERWLLAYKLNHFAGIQMLAHILSSQGCLVLADSTRVADAVTAMISRNVSHVSSTPTFWRFALALMAREKDLPPLRHITLGSEPVSEHLLGQLAALFPLARIVHIYALTEAGSCISVSDGRAGLPASILQRPDDAAVQFRIVDDKLQVKTHHGMLGYRNAPDSQPRDKDGWLATGDLVKIEQDRIVFMGRESEVINVGGVKVHPLEVENIVSALPGVKLTRVFGQDNPIMGQIVAVDLVLDEGFDAEAVEEAVRAACRSLPKHSMPRNVTIVDSIDTNNFKLTRRGSETA</sequence>
<evidence type="ECO:0000259" key="2">
    <source>
        <dbReference type="Pfam" id="PF13193"/>
    </source>
</evidence>
<dbReference type="InterPro" id="IPR045851">
    <property type="entry name" value="AMP-bd_C_sf"/>
</dbReference>
<dbReference type="PROSITE" id="PS00455">
    <property type="entry name" value="AMP_BINDING"/>
    <property type="match status" value="1"/>
</dbReference>
<gene>
    <name evidence="3" type="ORF">EYC87_14060</name>
</gene>
<dbReference type="PANTHER" id="PTHR43201">
    <property type="entry name" value="ACYL-COA SYNTHETASE"/>
    <property type="match status" value="1"/>
</dbReference>
<dbReference type="InterPro" id="IPR025110">
    <property type="entry name" value="AMP-bd_C"/>
</dbReference>
<feature type="domain" description="AMP-binding enzyme C-terminal" evidence="2">
    <location>
        <begin position="377"/>
        <end position="447"/>
    </location>
</feature>
<comment type="caution">
    <text evidence="3">The sequence shown here is derived from an EMBL/GenBank/DDBJ whole genome shotgun (WGS) entry which is preliminary data.</text>
</comment>